<keyword evidence="4" id="KW-0238">DNA-binding</keyword>
<dbReference type="EMBL" id="UEGS01000001">
    <property type="protein sequence ID" value="SRX82479.1"/>
    <property type="molecule type" value="Genomic_DNA"/>
</dbReference>
<comment type="similarity">
    <text evidence="1">Belongs to the sigma-70 factor family. ECF subfamily.</text>
</comment>
<dbReference type="SUPFAM" id="SSF88659">
    <property type="entry name" value="Sigma3 and sigma4 domains of RNA polymerase sigma factors"/>
    <property type="match status" value="1"/>
</dbReference>
<evidence type="ECO:0000313" key="8">
    <source>
        <dbReference type="EMBL" id="SRX82479.1"/>
    </source>
</evidence>
<accession>A0A375YN53</accession>
<keyword evidence="2" id="KW-0805">Transcription regulation</keyword>
<dbReference type="Pfam" id="PF04542">
    <property type="entry name" value="Sigma70_r2"/>
    <property type="match status" value="1"/>
</dbReference>
<keyword evidence="3" id="KW-0731">Sigma factor</keyword>
<dbReference type="InterPro" id="IPR013325">
    <property type="entry name" value="RNA_pol_sigma_r2"/>
</dbReference>
<evidence type="ECO:0000256" key="4">
    <source>
        <dbReference type="ARBA" id="ARBA00023125"/>
    </source>
</evidence>
<dbReference type="InterPro" id="IPR052704">
    <property type="entry name" value="ECF_Sigma-70_Domain"/>
</dbReference>
<evidence type="ECO:0000259" key="6">
    <source>
        <dbReference type="Pfam" id="PF04542"/>
    </source>
</evidence>
<dbReference type="GO" id="GO:0006352">
    <property type="term" value="P:DNA-templated transcription initiation"/>
    <property type="evidence" value="ECO:0007669"/>
    <property type="project" value="InterPro"/>
</dbReference>
<keyword evidence="9" id="KW-1185">Reference proteome</keyword>
<evidence type="ECO:0000256" key="5">
    <source>
        <dbReference type="ARBA" id="ARBA00023163"/>
    </source>
</evidence>
<dbReference type="Gene3D" id="1.10.10.10">
    <property type="entry name" value="Winged helix-like DNA-binding domain superfamily/Winged helix DNA-binding domain"/>
    <property type="match status" value="1"/>
</dbReference>
<dbReference type="PANTHER" id="PTHR30173:SF43">
    <property type="entry name" value="ECF RNA POLYMERASE SIGMA FACTOR SIGI-RELATED"/>
    <property type="match status" value="1"/>
</dbReference>
<dbReference type="InterPro" id="IPR036388">
    <property type="entry name" value="WH-like_DNA-bd_sf"/>
</dbReference>
<dbReference type="Proteomes" id="UP000252008">
    <property type="component" value="Unassembled WGS sequence"/>
</dbReference>
<dbReference type="PANTHER" id="PTHR30173">
    <property type="entry name" value="SIGMA 19 FACTOR"/>
    <property type="match status" value="1"/>
</dbReference>
<evidence type="ECO:0000256" key="3">
    <source>
        <dbReference type="ARBA" id="ARBA00023082"/>
    </source>
</evidence>
<sequence>MEEPEPTGAGAVECYRGVLFGVAYRLVGTAHDAENVVQESFSRWNRLDPDERALIVSPRSWLLRVVSRVCLDHRRSAGFQRRTSVGDWLPEPLPDRRGDPLCDITLDESVSIALVILLEEVTPTARAIVILHDVFGLSFTDIGEIVGCSPAACRHLAVVARRHVRPETGSS</sequence>
<evidence type="ECO:0000256" key="1">
    <source>
        <dbReference type="ARBA" id="ARBA00010641"/>
    </source>
</evidence>
<dbReference type="GO" id="GO:0016987">
    <property type="term" value="F:sigma factor activity"/>
    <property type="evidence" value="ECO:0007669"/>
    <property type="project" value="UniProtKB-KW"/>
</dbReference>
<dbReference type="Gene3D" id="1.10.1740.10">
    <property type="match status" value="1"/>
</dbReference>
<dbReference type="SUPFAM" id="SSF88946">
    <property type="entry name" value="Sigma2 domain of RNA polymerase sigma factors"/>
    <property type="match status" value="1"/>
</dbReference>
<dbReference type="InterPro" id="IPR007627">
    <property type="entry name" value="RNA_pol_sigma70_r2"/>
</dbReference>
<evidence type="ECO:0000259" key="7">
    <source>
        <dbReference type="Pfam" id="PF08281"/>
    </source>
</evidence>
<dbReference type="STRING" id="39692.BST38_19345"/>
<protein>
    <submittedName>
        <fullName evidence="8">Putative sigma factor [Streptomyces bingchenggensis BCW-1]</fullName>
    </submittedName>
</protein>
<dbReference type="AlphaFoldDB" id="A0A375YN53"/>
<gene>
    <name evidence="8" type="ORF">MPP7335_04239</name>
</gene>
<reference evidence="8 9" key="1">
    <citation type="submission" date="2018-05" db="EMBL/GenBank/DDBJ databases">
        <authorList>
            <consortium name="IHU Genomes"/>
        </authorList>
    </citation>
    <scope>NUCLEOTIDE SEQUENCE [LARGE SCALE GENOMIC DNA]</scope>
    <source>
        <strain evidence="8 9">P7335</strain>
    </source>
</reference>
<dbReference type="InterPro" id="IPR013249">
    <property type="entry name" value="RNA_pol_sigma70_r4_t2"/>
</dbReference>
<feature type="domain" description="RNA polymerase sigma factor 70 region 4 type 2" evidence="7">
    <location>
        <begin position="117"/>
        <end position="163"/>
    </location>
</feature>
<keyword evidence="5" id="KW-0804">Transcription</keyword>
<evidence type="ECO:0000256" key="2">
    <source>
        <dbReference type="ARBA" id="ARBA00023015"/>
    </source>
</evidence>
<evidence type="ECO:0000313" key="9">
    <source>
        <dbReference type="Proteomes" id="UP000252008"/>
    </source>
</evidence>
<dbReference type="GO" id="GO:0003677">
    <property type="term" value="F:DNA binding"/>
    <property type="evidence" value="ECO:0007669"/>
    <property type="project" value="UniProtKB-KW"/>
</dbReference>
<name>A0A375YN53_MYCPF</name>
<organism evidence="8 9">
    <name type="scientific">Mycolicibacterium parafortuitum</name>
    <name type="common">Mycobacterium parafortuitum</name>
    <dbReference type="NCBI Taxonomy" id="39692"/>
    <lineage>
        <taxon>Bacteria</taxon>
        <taxon>Bacillati</taxon>
        <taxon>Actinomycetota</taxon>
        <taxon>Actinomycetes</taxon>
        <taxon>Mycobacteriales</taxon>
        <taxon>Mycobacteriaceae</taxon>
        <taxon>Mycolicibacterium</taxon>
    </lineage>
</organism>
<proteinExistence type="inferred from homology"/>
<dbReference type="Pfam" id="PF08281">
    <property type="entry name" value="Sigma70_r4_2"/>
    <property type="match status" value="1"/>
</dbReference>
<dbReference type="InterPro" id="IPR013324">
    <property type="entry name" value="RNA_pol_sigma_r3/r4-like"/>
</dbReference>
<dbReference type="RefSeq" id="WP_083145081.1">
    <property type="nucleotide sequence ID" value="NZ_MVID01000019.1"/>
</dbReference>
<feature type="domain" description="RNA polymerase sigma-70 region 2" evidence="6">
    <location>
        <begin position="12"/>
        <end position="78"/>
    </location>
</feature>